<dbReference type="AlphaFoldDB" id="A0A6N8J7F3"/>
<accession>A0A6N8J7F3</accession>
<dbReference type="InterPro" id="IPR046913">
    <property type="entry name" value="ABC-3C_CTD7"/>
</dbReference>
<evidence type="ECO:0000259" key="1">
    <source>
        <dbReference type="Pfam" id="PF20283"/>
    </source>
</evidence>
<dbReference type="OrthoDB" id="2786695at2"/>
<gene>
    <name evidence="2" type="ORF">GO495_06410</name>
</gene>
<evidence type="ECO:0000313" key="2">
    <source>
        <dbReference type="EMBL" id="MVT40206.1"/>
    </source>
</evidence>
<evidence type="ECO:0000313" key="3">
    <source>
        <dbReference type="Proteomes" id="UP000468388"/>
    </source>
</evidence>
<protein>
    <recommendedName>
        <fullName evidence="1">ABC-three component systems C-terminal domain-containing protein</fullName>
    </recommendedName>
</protein>
<feature type="domain" description="ABC-three component systems C-terminal" evidence="1">
    <location>
        <begin position="260"/>
        <end position="377"/>
    </location>
</feature>
<sequence length="378" mass="43505">MTSNAPAQLLGYAVQFPRALLHLLRGGPGDTVSVEVLGDVATHKPNNSVTSEEDKISTVSNPLTDRSIELWKTLYNWLQAVALNAIDVKKTKFLLYTNKSGREAIVNSFDEAVTLNEAKKAIADAKLVLSDIKNDHDIWVYFEYVINFDNEILAELITRFELQIDNGLGFTEINYELDRLLIGKNQFCFVSNLLNGWLQEEIMTKISLKKPALIPWEDYQKQFRVCFDRARKLELIDFALQNPPNNVAIQNQVKIQPYYLQQLNHIKVGEDDIVNAVSDFLRSKVNRDMWIENEMIDEDVASEFESRLTNYWSAQRKRLDITEKSLEEHERGKLLFLDCKMRQEVIRDMTPPAGTIAGTYHVLVEGRSLGWHPKWENL</sequence>
<dbReference type="Pfam" id="PF20283">
    <property type="entry name" value="CTD7"/>
    <property type="match status" value="1"/>
</dbReference>
<dbReference type="Proteomes" id="UP000468388">
    <property type="component" value="Unassembled WGS sequence"/>
</dbReference>
<reference evidence="2 3" key="1">
    <citation type="submission" date="2019-12" db="EMBL/GenBank/DDBJ databases">
        <title>The draft genomic sequence of strain Chitinophaga oryziterrae JCM 16595.</title>
        <authorList>
            <person name="Zhang X."/>
        </authorList>
    </citation>
    <scope>NUCLEOTIDE SEQUENCE [LARGE SCALE GENOMIC DNA]</scope>
    <source>
        <strain evidence="2 3">JCM 16595</strain>
    </source>
</reference>
<organism evidence="2 3">
    <name type="scientific">Chitinophaga oryziterrae</name>
    <dbReference type="NCBI Taxonomy" id="1031224"/>
    <lineage>
        <taxon>Bacteria</taxon>
        <taxon>Pseudomonadati</taxon>
        <taxon>Bacteroidota</taxon>
        <taxon>Chitinophagia</taxon>
        <taxon>Chitinophagales</taxon>
        <taxon>Chitinophagaceae</taxon>
        <taxon>Chitinophaga</taxon>
    </lineage>
</organism>
<proteinExistence type="predicted"/>
<comment type="caution">
    <text evidence="2">The sequence shown here is derived from an EMBL/GenBank/DDBJ whole genome shotgun (WGS) entry which is preliminary data.</text>
</comment>
<name>A0A6N8J7F3_9BACT</name>
<dbReference type="EMBL" id="WRXO01000001">
    <property type="protein sequence ID" value="MVT40206.1"/>
    <property type="molecule type" value="Genomic_DNA"/>
</dbReference>
<keyword evidence="3" id="KW-1185">Reference proteome</keyword>
<dbReference type="RefSeq" id="WP_157298832.1">
    <property type="nucleotide sequence ID" value="NZ_BAAAZB010000005.1"/>
</dbReference>